<evidence type="ECO:0000313" key="1">
    <source>
        <dbReference type="EMBL" id="MPC86341.1"/>
    </source>
</evidence>
<organism evidence="1 2">
    <name type="scientific">Portunus trituberculatus</name>
    <name type="common">Swimming crab</name>
    <name type="synonym">Neptunus trituberculatus</name>
    <dbReference type="NCBI Taxonomy" id="210409"/>
    <lineage>
        <taxon>Eukaryota</taxon>
        <taxon>Metazoa</taxon>
        <taxon>Ecdysozoa</taxon>
        <taxon>Arthropoda</taxon>
        <taxon>Crustacea</taxon>
        <taxon>Multicrustacea</taxon>
        <taxon>Malacostraca</taxon>
        <taxon>Eumalacostraca</taxon>
        <taxon>Eucarida</taxon>
        <taxon>Decapoda</taxon>
        <taxon>Pleocyemata</taxon>
        <taxon>Brachyura</taxon>
        <taxon>Eubrachyura</taxon>
        <taxon>Portunoidea</taxon>
        <taxon>Portunidae</taxon>
        <taxon>Portuninae</taxon>
        <taxon>Portunus</taxon>
    </lineage>
</organism>
<reference evidence="1 2" key="1">
    <citation type="submission" date="2019-05" db="EMBL/GenBank/DDBJ databases">
        <title>Another draft genome of Portunus trituberculatus and its Hox gene families provides insights of decapod evolution.</title>
        <authorList>
            <person name="Jeong J.-H."/>
            <person name="Song I."/>
            <person name="Kim S."/>
            <person name="Choi T."/>
            <person name="Kim D."/>
            <person name="Ryu S."/>
            <person name="Kim W."/>
        </authorList>
    </citation>
    <scope>NUCLEOTIDE SEQUENCE [LARGE SCALE GENOMIC DNA]</scope>
    <source>
        <tissue evidence="1">Muscle</tissue>
    </source>
</reference>
<dbReference type="AlphaFoldDB" id="A0A5B7ILH7"/>
<protein>
    <submittedName>
        <fullName evidence="1">Uncharacterized protein</fullName>
    </submittedName>
</protein>
<comment type="caution">
    <text evidence="1">The sequence shown here is derived from an EMBL/GenBank/DDBJ whole genome shotgun (WGS) entry which is preliminary data.</text>
</comment>
<name>A0A5B7ILH7_PORTR</name>
<accession>A0A5B7ILH7</accession>
<sequence length="227" mass="25485">MRNRSRFHAWELEPPTLFSITYSTPFYALLLTQSVKFSLYFTSPDMLTRIQKTPRRTTSVFLPLSAISFSSTYTCLHSHNISFTTLVISIPRARRCHPSTLSSILLSHASQTPHPSLAASFQTVSFLLVLQIHLTQLTSNSGPSLTSASLKLGHGRRCIHIKALPATKTCQCLPSLRPRLPHHQHSLTCWCFDGNSNDDGVNDNDDDNDGSSDDDNNVMIMVILQWW</sequence>
<dbReference type="EMBL" id="VSRR010071159">
    <property type="protein sequence ID" value="MPC86341.1"/>
    <property type="molecule type" value="Genomic_DNA"/>
</dbReference>
<dbReference type="Proteomes" id="UP000324222">
    <property type="component" value="Unassembled WGS sequence"/>
</dbReference>
<proteinExistence type="predicted"/>
<gene>
    <name evidence="1" type="ORF">E2C01_081164</name>
</gene>
<evidence type="ECO:0000313" key="2">
    <source>
        <dbReference type="Proteomes" id="UP000324222"/>
    </source>
</evidence>
<keyword evidence="2" id="KW-1185">Reference proteome</keyword>